<evidence type="ECO:0008006" key="5">
    <source>
        <dbReference type="Google" id="ProtNLM"/>
    </source>
</evidence>
<evidence type="ECO:0000313" key="4">
    <source>
        <dbReference type="Proteomes" id="UP001280121"/>
    </source>
</evidence>
<protein>
    <recommendedName>
        <fullName evidence="5">Reverse transcriptase</fullName>
    </recommendedName>
</protein>
<name>A0AAD9X933_9ROSI</name>
<feature type="domain" description="Reverse transcriptase" evidence="1">
    <location>
        <begin position="21"/>
        <end position="108"/>
    </location>
</feature>
<dbReference type="Pfam" id="PF13456">
    <property type="entry name" value="RVT_3"/>
    <property type="match status" value="1"/>
</dbReference>
<keyword evidence="4" id="KW-1185">Reference proteome</keyword>
<dbReference type="GO" id="GO:0004523">
    <property type="term" value="F:RNA-DNA hybrid ribonuclease activity"/>
    <property type="evidence" value="ECO:0007669"/>
    <property type="project" value="InterPro"/>
</dbReference>
<dbReference type="Proteomes" id="UP001280121">
    <property type="component" value="Unassembled WGS sequence"/>
</dbReference>
<dbReference type="InterPro" id="IPR002156">
    <property type="entry name" value="RNaseH_domain"/>
</dbReference>
<dbReference type="CDD" id="cd06222">
    <property type="entry name" value="RNase_H_like"/>
    <property type="match status" value="1"/>
</dbReference>
<dbReference type="InterPro" id="IPR044730">
    <property type="entry name" value="RNase_H-like_dom_plant"/>
</dbReference>
<reference evidence="3" key="1">
    <citation type="journal article" date="2023" name="Plant J.">
        <title>Genome sequences and population genomics provide insights into the demographic history, inbreeding, and mutation load of two 'living fossil' tree species of Dipteronia.</title>
        <authorList>
            <person name="Feng Y."/>
            <person name="Comes H.P."/>
            <person name="Chen J."/>
            <person name="Zhu S."/>
            <person name="Lu R."/>
            <person name="Zhang X."/>
            <person name="Li P."/>
            <person name="Qiu J."/>
            <person name="Olsen K.M."/>
            <person name="Qiu Y."/>
        </authorList>
    </citation>
    <scope>NUCLEOTIDE SEQUENCE</scope>
    <source>
        <strain evidence="3">KIB01</strain>
    </source>
</reference>
<gene>
    <name evidence="3" type="ORF">Ddye_008059</name>
</gene>
<dbReference type="InterPro" id="IPR012337">
    <property type="entry name" value="RNaseH-like_sf"/>
</dbReference>
<feature type="domain" description="RNase H type-1" evidence="2">
    <location>
        <begin position="238"/>
        <end position="359"/>
    </location>
</feature>
<accession>A0AAD9X933</accession>
<dbReference type="PANTHER" id="PTHR47074:SF48">
    <property type="entry name" value="POLYNUCLEOTIDYL TRANSFERASE, RIBONUCLEASE H-LIKE SUPERFAMILY PROTEIN"/>
    <property type="match status" value="1"/>
</dbReference>
<comment type="caution">
    <text evidence="3">The sequence shown here is derived from an EMBL/GenBank/DDBJ whole genome shotgun (WGS) entry which is preliminary data.</text>
</comment>
<proteinExistence type="predicted"/>
<sequence>MNTLGETVVVLIPKVRLPVKVTEFRFISLYNVVFKVLAKMLGNRLKVVLDKVISQHQSAFVPGRIITDNVVIGFECLHYLRNKRDGKKGYIALKLDMSKAYDRVERKCLTSLISNVEASGNVHGIKAARGAPSISHLLFANDILIFARAVVEELSCHDKYLSLPSSIGRNKRQVFEDIKDRKPLATWGTLIEHENCWVRVGEMLTMFENSGKVESSYKVDKVMTKVWSLPSYGCFKLNTDAVIDLEKDSFGVGIVIMEDKGALVLAAAFSWVWRVSVKVVEAKAILEGMLFTKDLGLFPLCVESYALGIVGLCNRTWTSLSDVNNVITDILALKSKCIDISFVHIPRSCNKVAYAIARYSVVNRCSSVWSNIFLDWLSVLAISDVNSCSIDTVQ</sequence>
<evidence type="ECO:0000259" key="1">
    <source>
        <dbReference type="Pfam" id="PF00078"/>
    </source>
</evidence>
<organism evidence="3 4">
    <name type="scientific">Dipteronia dyeriana</name>
    <dbReference type="NCBI Taxonomy" id="168575"/>
    <lineage>
        <taxon>Eukaryota</taxon>
        <taxon>Viridiplantae</taxon>
        <taxon>Streptophyta</taxon>
        <taxon>Embryophyta</taxon>
        <taxon>Tracheophyta</taxon>
        <taxon>Spermatophyta</taxon>
        <taxon>Magnoliopsida</taxon>
        <taxon>eudicotyledons</taxon>
        <taxon>Gunneridae</taxon>
        <taxon>Pentapetalae</taxon>
        <taxon>rosids</taxon>
        <taxon>malvids</taxon>
        <taxon>Sapindales</taxon>
        <taxon>Sapindaceae</taxon>
        <taxon>Hippocastanoideae</taxon>
        <taxon>Acereae</taxon>
        <taxon>Dipteronia</taxon>
    </lineage>
</organism>
<dbReference type="PANTHER" id="PTHR47074">
    <property type="entry name" value="BNAC02G40300D PROTEIN"/>
    <property type="match status" value="1"/>
</dbReference>
<dbReference type="AlphaFoldDB" id="A0AAD9X933"/>
<dbReference type="InterPro" id="IPR000477">
    <property type="entry name" value="RT_dom"/>
</dbReference>
<dbReference type="Pfam" id="PF00078">
    <property type="entry name" value="RVT_1"/>
    <property type="match status" value="1"/>
</dbReference>
<dbReference type="SUPFAM" id="SSF53098">
    <property type="entry name" value="Ribonuclease H-like"/>
    <property type="match status" value="1"/>
</dbReference>
<dbReference type="Gene3D" id="3.30.420.10">
    <property type="entry name" value="Ribonuclease H-like superfamily/Ribonuclease H"/>
    <property type="match status" value="1"/>
</dbReference>
<dbReference type="EMBL" id="JANJYI010000003">
    <property type="protein sequence ID" value="KAK2655007.1"/>
    <property type="molecule type" value="Genomic_DNA"/>
</dbReference>
<evidence type="ECO:0000313" key="3">
    <source>
        <dbReference type="EMBL" id="KAK2655007.1"/>
    </source>
</evidence>
<evidence type="ECO:0000259" key="2">
    <source>
        <dbReference type="Pfam" id="PF13456"/>
    </source>
</evidence>
<dbReference type="GO" id="GO:0003676">
    <property type="term" value="F:nucleic acid binding"/>
    <property type="evidence" value="ECO:0007669"/>
    <property type="project" value="InterPro"/>
</dbReference>
<dbReference type="InterPro" id="IPR052929">
    <property type="entry name" value="RNase_H-like_EbsB-rel"/>
</dbReference>
<dbReference type="InterPro" id="IPR036397">
    <property type="entry name" value="RNaseH_sf"/>
</dbReference>